<name>A0AAV9RIW8_9TELE</name>
<keyword evidence="2" id="KW-1185">Reference proteome</keyword>
<accession>A0AAV9RIW8</accession>
<gene>
    <name evidence="1" type="ORF">CRENBAI_019836</name>
</gene>
<proteinExistence type="predicted"/>
<protein>
    <submittedName>
        <fullName evidence="1">Uncharacterized protein</fullName>
    </submittedName>
</protein>
<evidence type="ECO:0000313" key="2">
    <source>
        <dbReference type="Proteomes" id="UP001311232"/>
    </source>
</evidence>
<dbReference type="AlphaFoldDB" id="A0AAV9RIW8"/>
<comment type="caution">
    <text evidence="1">The sequence shown here is derived from an EMBL/GenBank/DDBJ whole genome shotgun (WGS) entry which is preliminary data.</text>
</comment>
<sequence length="52" mass="6247">MNELIDTSVIGEIEDLYLARYIPVCRDRIATRQYCLDKQKRQEDKRSRMSLL</sequence>
<dbReference type="EMBL" id="JAHHUM010001780">
    <property type="protein sequence ID" value="KAK5608809.1"/>
    <property type="molecule type" value="Genomic_DNA"/>
</dbReference>
<organism evidence="1 2">
    <name type="scientific">Crenichthys baileyi</name>
    <name type="common">White River springfish</name>
    <dbReference type="NCBI Taxonomy" id="28760"/>
    <lineage>
        <taxon>Eukaryota</taxon>
        <taxon>Metazoa</taxon>
        <taxon>Chordata</taxon>
        <taxon>Craniata</taxon>
        <taxon>Vertebrata</taxon>
        <taxon>Euteleostomi</taxon>
        <taxon>Actinopterygii</taxon>
        <taxon>Neopterygii</taxon>
        <taxon>Teleostei</taxon>
        <taxon>Neoteleostei</taxon>
        <taxon>Acanthomorphata</taxon>
        <taxon>Ovalentaria</taxon>
        <taxon>Atherinomorphae</taxon>
        <taxon>Cyprinodontiformes</taxon>
        <taxon>Goodeidae</taxon>
        <taxon>Crenichthys</taxon>
    </lineage>
</organism>
<evidence type="ECO:0000313" key="1">
    <source>
        <dbReference type="EMBL" id="KAK5608809.1"/>
    </source>
</evidence>
<dbReference type="Proteomes" id="UP001311232">
    <property type="component" value="Unassembled WGS sequence"/>
</dbReference>
<reference evidence="1 2" key="1">
    <citation type="submission" date="2021-06" db="EMBL/GenBank/DDBJ databases">
        <authorList>
            <person name="Palmer J.M."/>
        </authorList>
    </citation>
    <scope>NUCLEOTIDE SEQUENCE [LARGE SCALE GENOMIC DNA]</scope>
    <source>
        <strain evidence="1 2">MEX-2019</strain>
        <tissue evidence="1">Muscle</tissue>
    </source>
</reference>